<dbReference type="GO" id="GO:0016853">
    <property type="term" value="F:isomerase activity"/>
    <property type="evidence" value="ECO:0007669"/>
    <property type="project" value="UniProtKB-KW"/>
</dbReference>
<dbReference type="InterPro" id="IPR050553">
    <property type="entry name" value="Thioredoxin_ResA/DsbE_sf"/>
</dbReference>
<dbReference type="CDD" id="cd02966">
    <property type="entry name" value="TlpA_like_family"/>
    <property type="match status" value="1"/>
</dbReference>
<dbReference type="Pfam" id="PF00578">
    <property type="entry name" value="AhpC-TSA"/>
    <property type="match status" value="1"/>
</dbReference>
<dbReference type="PANTHER" id="PTHR42852:SF12">
    <property type="entry name" value="THIOL-DISULFIDE OXIDOREDUCTASE YKUV"/>
    <property type="match status" value="1"/>
</dbReference>
<gene>
    <name evidence="3" type="ORF">ABID49_000162</name>
</gene>
<name>A0ABV2G7L6_9BACL</name>
<keyword evidence="3" id="KW-0413">Isomerase</keyword>
<dbReference type="InterPro" id="IPR000866">
    <property type="entry name" value="AhpC/TSA"/>
</dbReference>
<dbReference type="SUPFAM" id="SSF52833">
    <property type="entry name" value="Thioredoxin-like"/>
    <property type="match status" value="1"/>
</dbReference>
<evidence type="ECO:0000259" key="2">
    <source>
        <dbReference type="PROSITE" id="PS51352"/>
    </source>
</evidence>
<protein>
    <submittedName>
        <fullName evidence="3">Thiol-disulfide isomerase/thioredoxin</fullName>
    </submittedName>
</protein>
<evidence type="ECO:0000313" key="4">
    <source>
        <dbReference type="Proteomes" id="UP001549099"/>
    </source>
</evidence>
<comment type="caution">
    <text evidence="3">The sequence shown here is derived from an EMBL/GenBank/DDBJ whole genome shotgun (WGS) entry which is preliminary data.</text>
</comment>
<dbReference type="PROSITE" id="PS51352">
    <property type="entry name" value="THIOREDOXIN_2"/>
    <property type="match status" value="1"/>
</dbReference>
<keyword evidence="4" id="KW-1185">Reference proteome</keyword>
<feature type="domain" description="Thioredoxin" evidence="2">
    <location>
        <begin position="1"/>
        <end position="145"/>
    </location>
</feature>
<dbReference type="RefSeq" id="WP_354194334.1">
    <property type="nucleotide sequence ID" value="NZ_JBEPLW010000001.1"/>
</dbReference>
<reference evidence="3 4" key="1">
    <citation type="submission" date="2024-06" db="EMBL/GenBank/DDBJ databases">
        <title>Genomic Encyclopedia of Type Strains, Phase IV (KMG-IV): sequencing the most valuable type-strain genomes for metagenomic binning, comparative biology and taxonomic classification.</title>
        <authorList>
            <person name="Goeker M."/>
        </authorList>
    </citation>
    <scope>NUCLEOTIDE SEQUENCE [LARGE SCALE GENOMIC DNA]</scope>
    <source>
        <strain evidence="3 4">DSM 26128</strain>
    </source>
</reference>
<sequence>MKLRATMPEFEGATIWLNGQRTKADLVGEKPTLVHFWSVSCRLCKEAIPAINTLRDRNKGELNVIAVHMPRSKDDTDIERIKKTAADHDITQPIYVDNEMTLTDAFENKFVPAYYVFDKDGRLRHYQAGGGGMAMLEKRVHRVLAETKKNGET</sequence>
<evidence type="ECO:0000256" key="1">
    <source>
        <dbReference type="ARBA" id="ARBA00023157"/>
    </source>
</evidence>
<dbReference type="Proteomes" id="UP001549099">
    <property type="component" value="Unassembled WGS sequence"/>
</dbReference>
<accession>A0ABV2G7L6</accession>
<organism evidence="3 4">
    <name type="scientific">Bhargavaea ullalensis</name>
    <dbReference type="NCBI Taxonomy" id="1265685"/>
    <lineage>
        <taxon>Bacteria</taxon>
        <taxon>Bacillati</taxon>
        <taxon>Bacillota</taxon>
        <taxon>Bacilli</taxon>
        <taxon>Bacillales</taxon>
        <taxon>Caryophanaceae</taxon>
        <taxon>Bhargavaea</taxon>
    </lineage>
</organism>
<proteinExistence type="predicted"/>
<keyword evidence="1" id="KW-1015">Disulfide bond</keyword>
<dbReference type="PANTHER" id="PTHR42852">
    <property type="entry name" value="THIOL:DISULFIDE INTERCHANGE PROTEIN DSBE"/>
    <property type="match status" value="1"/>
</dbReference>
<dbReference type="InterPro" id="IPR013766">
    <property type="entry name" value="Thioredoxin_domain"/>
</dbReference>
<dbReference type="Gene3D" id="3.40.30.10">
    <property type="entry name" value="Glutaredoxin"/>
    <property type="match status" value="1"/>
</dbReference>
<dbReference type="InterPro" id="IPR036249">
    <property type="entry name" value="Thioredoxin-like_sf"/>
</dbReference>
<dbReference type="EMBL" id="JBEPLW010000001">
    <property type="protein sequence ID" value="MET3574286.1"/>
    <property type="molecule type" value="Genomic_DNA"/>
</dbReference>
<evidence type="ECO:0000313" key="3">
    <source>
        <dbReference type="EMBL" id="MET3574286.1"/>
    </source>
</evidence>